<gene>
    <name evidence="1" type="ORF">SDC9_41888</name>
</gene>
<protein>
    <submittedName>
        <fullName evidence="1">Uncharacterized protein</fullName>
    </submittedName>
</protein>
<comment type="caution">
    <text evidence="1">The sequence shown here is derived from an EMBL/GenBank/DDBJ whole genome shotgun (WGS) entry which is preliminary data.</text>
</comment>
<reference evidence="1" key="1">
    <citation type="submission" date="2019-08" db="EMBL/GenBank/DDBJ databases">
        <authorList>
            <person name="Kucharzyk K."/>
            <person name="Murdoch R.W."/>
            <person name="Higgins S."/>
            <person name="Loffler F."/>
        </authorList>
    </citation>
    <scope>NUCLEOTIDE SEQUENCE</scope>
</reference>
<dbReference type="PROSITE" id="PS51257">
    <property type="entry name" value="PROKAR_LIPOPROTEIN"/>
    <property type="match status" value="1"/>
</dbReference>
<organism evidence="1">
    <name type="scientific">bioreactor metagenome</name>
    <dbReference type="NCBI Taxonomy" id="1076179"/>
    <lineage>
        <taxon>unclassified sequences</taxon>
        <taxon>metagenomes</taxon>
        <taxon>ecological metagenomes</taxon>
    </lineage>
</organism>
<proteinExistence type="predicted"/>
<dbReference type="EMBL" id="VSSQ01000478">
    <property type="protein sequence ID" value="MPL95716.1"/>
    <property type="molecule type" value="Genomic_DNA"/>
</dbReference>
<name>A0A644VWM4_9ZZZZ</name>
<evidence type="ECO:0000313" key="1">
    <source>
        <dbReference type="EMBL" id="MPL95716.1"/>
    </source>
</evidence>
<dbReference type="AlphaFoldDB" id="A0A644VWM4"/>
<sequence length="339" mass="37273">MSKKHLFLSFITIIFLFGTIAGCTNIEMKNPLKKNVTLPPRSIDIGKVNGTIQQLTIPSITTTDTNRILNLFVQDDTYFLALRSNDNDSTELKAFTVKNTTLSPLNSFGENGIRTLKSKMILGVTRSKNGDIYFIRKGVHTYKNGNDIVSLEGKTTATQIALLPSETEAYLYGNDNFDLVTINDGACENMKAAFLKNRAAPFKGGLTYVQIEDDGTIYGGGRIVPNGLNIVASFTSGGKLLKQYGNPSKMAKDSIYNLISMAVSKDYVCVIDGLNFKIWTKDGKYVGEINNSTLLGGDFNAYKLTVINNNTIGILGYERNHSTKLIDISLFTLVLEPPK</sequence>
<accession>A0A644VWM4</accession>